<dbReference type="AlphaFoldDB" id="A0A5B7J7A6"/>
<reference evidence="2 3" key="1">
    <citation type="submission" date="2019-05" db="EMBL/GenBank/DDBJ databases">
        <title>Another draft genome of Portunus trituberculatus and its Hox gene families provides insights of decapod evolution.</title>
        <authorList>
            <person name="Jeong J.-H."/>
            <person name="Song I."/>
            <person name="Kim S."/>
            <person name="Choi T."/>
            <person name="Kim D."/>
            <person name="Ryu S."/>
            <person name="Kim W."/>
        </authorList>
    </citation>
    <scope>NUCLEOTIDE SEQUENCE [LARGE SCALE GENOMIC DNA]</scope>
    <source>
        <tissue evidence="2">Muscle</tissue>
    </source>
</reference>
<evidence type="ECO:0000313" key="2">
    <source>
        <dbReference type="EMBL" id="MPC90649.1"/>
    </source>
</evidence>
<dbReference type="Proteomes" id="UP000324222">
    <property type="component" value="Unassembled WGS sequence"/>
</dbReference>
<proteinExistence type="predicted"/>
<keyword evidence="3" id="KW-1185">Reference proteome</keyword>
<accession>A0A5B7J7A6</accession>
<feature type="region of interest" description="Disordered" evidence="1">
    <location>
        <begin position="1"/>
        <end position="67"/>
    </location>
</feature>
<comment type="caution">
    <text evidence="2">The sequence shown here is derived from an EMBL/GenBank/DDBJ whole genome shotgun (WGS) entry which is preliminary data.</text>
</comment>
<evidence type="ECO:0000256" key="1">
    <source>
        <dbReference type="SAM" id="MobiDB-lite"/>
    </source>
</evidence>
<feature type="compositionally biased region" description="Acidic residues" evidence="1">
    <location>
        <begin position="10"/>
        <end position="20"/>
    </location>
</feature>
<name>A0A5B7J7A6_PORTR</name>
<organism evidence="2 3">
    <name type="scientific">Portunus trituberculatus</name>
    <name type="common">Swimming crab</name>
    <name type="synonym">Neptunus trituberculatus</name>
    <dbReference type="NCBI Taxonomy" id="210409"/>
    <lineage>
        <taxon>Eukaryota</taxon>
        <taxon>Metazoa</taxon>
        <taxon>Ecdysozoa</taxon>
        <taxon>Arthropoda</taxon>
        <taxon>Crustacea</taxon>
        <taxon>Multicrustacea</taxon>
        <taxon>Malacostraca</taxon>
        <taxon>Eumalacostraca</taxon>
        <taxon>Eucarida</taxon>
        <taxon>Decapoda</taxon>
        <taxon>Pleocyemata</taxon>
        <taxon>Brachyura</taxon>
        <taxon>Eubrachyura</taxon>
        <taxon>Portunoidea</taxon>
        <taxon>Portunidae</taxon>
        <taxon>Portuninae</taxon>
        <taxon>Portunus</taxon>
    </lineage>
</organism>
<feature type="compositionally biased region" description="Pro residues" evidence="1">
    <location>
        <begin position="46"/>
        <end position="61"/>
    </location>
</feature>
<evidence type="ECO:0000313" key="3">
    <source>
        <dbReference type="Proteomes" id="UP000324222"/>
    </source>
</evidence>
<dbReference type="EMBL" id="VSRR010085146">
    <property type="protein sequence ID" value="MPC90649.1"/>
    <property type="molecule type" value="Genomic_DNA"/>
</dbReference>
<gene>
    <name evidence="2" type="ORF">E2C01_085646</name>
</gene>
<feature type="compositionally biased region" description="Acidic residues" evidence="1">
    <location>
        <begin position="27"/>
        <end position="39"/>
    </location>
</feature>
<protein>
    <submittedName>
        <fullName evidence="2">Uncharacterized protein</fullName>
    </submittedName>
</protein>
<sequence length="147" mass="16314">MITASGDKYSDEEEDIDEVALDVSSTESEDSYYEPDTESSDASSQPPSPPPLRPPPPPPPTRDSQRARRLLLPALCRLRPQQPAFTWTDGDDFIPNVYDFDNALSGISDASGITDDSTIPDFFKLFVDDAVIDLIPYLRLTDMTQKT</sequence>